<proteinExistence type="predicted"/>
<dbReference type="Gene3D" id="1.25.40.20">
    <property type="entry name" value="Ankyrin repeat-containing domain"/>
    <property type="match status" value="1"/>
</dbReference>
<dbReference type="Proteomes" id="UP000230423">
    <property type="component" value="Unassembled WGS sequence"/>
</dbReference>
<dbReference type="AlphaFoldDB" id="A0A2G9TGX9"/>
<evidence type="ECO:0000256" key="3">
    <source>
        <dbReference type="PROSITE-ProRule" id="PRU00023"/>
    </source>
</evidence>
<dbReference type="InterPro" id="IPR002110">
    <property type="entry name" value="Ankyrin_rpt"/>
</dbReference>
<name>A0A2G9TGX9_TELCI</name>
<organism evidence="4 5">
    <name type="scientific">Teladorsagia circumcincta</name>
    <name type="common">Brown stomach worm</name>
    <name type="synonym">Ostertagia circumcincta</name>
    <dbReference type="NCBI Taxonomy" id="45464"/>
    <lineage>
        <taxon>Eukaryota</taxon>
        <taxon>Metazoa</taxon>
        <taxon>Ecdysozoa</taxon>
        <taxon>Nematoda</taxon>
        <taxon>Chromadorea</taxon>
        <taxon>Rhabditida</taxon>
        <taxon>Rhabditina</taxon>
        <taxon>Rhabditomorpha</taxon>
        <taxon>Strongyloidea</taxon>
        <taxon>Trichostrongylidae</taxon>
        <taxon>Teladorsagia</taxon>
    </lineage>
</organism>
<reference evidence="4 5" key="1">
    <citation type="submission" date="2015-09" db="EMBL/GenBank/DDBJ databases">
        <title>Draft genome of the parasitic nematode Teladorsagia circumcincta isolate WARC Sus (inbred).</title>
        <authorList>
            <person name="Mitreva M."/>
        </authorList>
    </citation>
    <scope>NUCLEOTIDE SEQUENCE [LARGE SCALE GENOMIC DNA]</scope>
    <source>
        <strain evidence="4 5">S</strain>
    </source>
</reference>
<dbReference type="PROSITE" id="PS50088">
    <property type="entry name" value="ANK_REPEAT"/>
    <property type="match status" value="1"/>
</dbReference>
<dbReference type="OrthoDB" id="10257049at2759"/>
<dbReference type="SMART" id="SM00248">
    <property type="entry name" value="ANK"/>
    <property type="match status" value="3"/>
</dbReference>
<dbReference type="SUPFAM" id="SSF48403">
    <property type="entry name" value="Ankyrin repeat"/>
    <property type="match status" value="1"/>
</dbReference>
<keyword evidence="5" id="KW-1185">Reference proteome</keyword>
<keyword evidence="2 3" id="KW-0040">ANK repeat</keyword>
<evidence type="ECO:0000256" key="1">
    <source>
        <dbReference type="ARBA" id="ARBA00022737"/>
    </source>
</evidence>
<sequence length="146" mass="16058">IYRVSAGSFSKDVTRMTEKEKDLFAAIEAKDFEKAAELIKSGADVNSHDAGGMSVLAAAAYRGSADLVQLCIENGANVNDKEHNQGYTPLMFAALAGQHECVSIINNHVSIDEIERFLSPQVGSAPEEVYPYHLSRFIHKMCSWHQ</sequence>
<dbReference type="EMBL" id="KZ371405">
    <property type="protein sequence ID" value="PIO57217.1"/>
    <property type="molecule type" value="Genomic_DNA"/>
</dbReference>
<protein>
    <submittedName>
        <fullName evidence="4">Ankyrin repeat protein</fullName>
    </submittedName>
</protein>
<feature type="non-terminal residue" evidence="4">
    <location>
        <position position="1"/>
    </location>
</feature>
<feature type="repeat" description="ANK" evidence="3">
    <location>
        <begin position="51"/>
        <end position="83"/>
    </location>
</feature>
<gene>
    <name evidence="4" type="ORF">TELCIR_21379</name>
</gene>
<dbReference type="Pfam" id="PF12796">
    <property type="entry name" value="Ank_2"/>
    <property type="match status" value="1"/>
</dbReference>
<dbReference type="PANTHER" id="PTHR24171">
    <property type="entry name" value="ANKYRIN REPEAT DOMAIN-CONTAINING PROTEIN 39-RELATED"/>
    <property type="match status" value="1"/>
</dbReference>
<evidence type="ECO:0000313" key="5">
    <source>
        <dbReference type="Proteomes" id="UP000230423"/>
    </source>
</evidence>
<evidence type="ECO:0000256" key="2">
    <source>
        <dbReference type="ARBA" id="ARBA00023043"/>
    </source>
</evidence>
<dbReference type="PROSITE" id="PS50297">
    <property type="entry name" value="ANK_REP_REGION"/>
    <property type="match status" value="1"/>
</dbReference>
<feature type="non-terminal residue" evidence="4">
    <location>
        <position position="146"/>
    </location>
</feature>
<dbReference type="InterPro" id="IPR036770">
    <property type="entry name" value="Ankyrin_rpt-contain_sf"/>
</dbReference>
<evidence type="ECO:0000313" key="4">
    <source>
        <dbReference type="EMBL" id="PIO57217.1"/>
    </source>
</evidence>
<accession>A0A2G9TGX9</accession>
<keyword evidence="1" id="KW-0677">Repeat</keyword>